<feature type="domain" description="ABC3 transporter permease C-terminal" evidence="8">
    <location>
        <begin position="312"/>
        <end position="419"/>
    </location>
</feature>
<feature type="transmembrane region" description="Helical" evidence="7">
    <location>
        <begin position="518"/>
        <end position="539"/>
    </location>
</feature>
<feature type="transmembrane region" description="Helical" evidence="7">
    <location>
        <begin position="438"/>
        <end position="460"/>
    </location>
</feature>
<feature type="transmembrane region" description="Helical" evidence="7">
    <location>
        <begin position="986"/>
        <end position="1008"/>
    </location>
</feature>
<evidence type="ECO:0000256" key="7">
    <source>
        <dbReference type="SAM" id="Phobius"/>
    </source>
</evidence>
<protein>
    <recommendedName>
        <fullName evidence="8">ABC3 transporter permease C-terminal domain-containing protein</fullName>
    </recommendedName>
</protein>
<dbReference type="Proteomes" id="UP000649289">
    <property type="component" value="Unassembled WGS sequence"/>
</dbReference>
<keyword evidence="4 7" id="KW-1133">Transmembrane helix</keyword>
<keyword evidence="2" id="KW-1003">Cell membrane</keyword>
<dbReference type="InterPro" id="IPR050250">
    <property type="entry name" value="Macrolide_Exporter_MacB"/>
</dbReference>
<evidence type="ECO:0000313" key="9">
    <source>
        <dbReference type="EMBL" id="MBD3914821.1"/>
    </source>
</evidence>
<evidence type="ECO:0000256" key="6">
    <source>
        <dbReference type="ARBA" id="ARBA00038076"/>
    </source>
</evidence>
<evidence type="ECO:0000256" key="3">
    <source>
        <dbReference type="ARBA" id="ARBA00022692"/>
    </source>
</evidence>
<comment type="caution">
    <text evidence="9">The sequence shown here is derived from an EMBL/GenBank/DDBJ whole genome shotgun (WGS) entry which is preliminary data.</text>
</comment>
<sequence length="1025" mass="105046">MVVRRSPRASGQPPGRRGWWSALRHRRGQAAALLAVSALITACTAFAPVYERAMQQALAETLLSQASTAERVVALGSESAVNAIGVTEARDPRELQALLPADVAGRLGDVVLDRRALVSPTTGAVPPNGLLVWRDGACAHLQLLSGRCPDASGEIVVSEADADHFGLAVGSTLAVAPAEDGPDVPLEVVGTYDVVPDDGWWQGLGLVGASRVAPEGASDPSAAHDAWLTSEGTFAAAAVLPGESSQAGALVPSTTDVDGLLALDAAVRAMTTEVRGQGDDLRVVRTTDDLADDVGGQIRLGAGTVPLLLAPLTVLSVFVLWLVLGAAVQQRRGEVAVARLRGRGPGAAVRLLLAELLPALLAGVVPGVAAALAGGAVAGALLPGPVRLELAPGTVTAVLLAVLVLVLTTFAAAVRVAREPLDALVRSGRTGASRWRLGALDAVLLAVAGTGVLAFVTGSLTTRAALVGPALLALFVGLLVSRIGAPVASRVGRALLRRGRLVAGLTLLETGRRRETGVLVTVVTVAAALAMFSLSALAIGERTRDNASEHDAGAAVVLGIEGHDLDRVRTALRAADPAGGRATPVAVAKDTLAVDTDTFRRVAYFPRGGPTAAQWRSLAPPDHPPVVLSGTRVSLSVRAEEELVTQDLVGAASELRLGLVVTAATGVRSTVVLGPVPVAGEQATLRGRLPTCADGCALAAVQLRAAQGVVATGGLELGDLRVDGDPVDLGTSVDDWNATEDQRTVLRPLPGGADDVLHVLVSVRGFYPVELTPAWVPETLAVVVPTARTDAGDPVVTGVDGADRAAEVVARTTLLPALPDRSALVDLDAATRGRDITFDAHLEVWLDDDPTLVSATQDALRDQGIGITDVRRHSEIEQAYAHTVPTWSLALGAVVGPTVVLVAMLVLLVLAVIGWRDRSRELAILRLNGATRRTTARLAVWAHLPAVLVAVIAGAGAGLVGATLAMPDVAFFPVPAQTPVVDTSTAWPVVGVAVAACAVVLPATAALAGRAIARRAHLEQAGEAG</sequence>
<comment type="subcellular location">
    <subcellularLocation>
        <location evidence="1">Cell membrane</location>
        <topology evidence="1">Multi-pass membrane protein</topology>
    </subcellularLocation>
</comment>
<evidence type="ECO:0000313" key="10">
    <source>
        <dbReference type="Proteomes" id="UP000649289"/>
    </source>
</evidence>
<keyword evidence="10" id="KW-1185">Reference proteome</keyword>
<name>A0ABR8MHU3_9ACTN</name>
<dbReference type="PANTHER" id="PTHR30572:SF4">
    <property type="entry name" value="ABC TRANSPORTER PERMEASE YTRF"/>
    <property type="match status" value="1"/>
</dbReference>
<feature type="transmembrane region" description="Helical" evidence="7">
    <location>
        <begin position="394"/>
        <end position="417"/>
    </location>
</feature>
<evidence type="ECO:0000256" key="2">
    <source>
        <dbReference type="ARBA" id="ARBA00022475"/>
    </source>
</evidence>
<reference evidence="9 10" key="1">
    <citation type="submission" date="2020-09" db="EMBL/GenBank/DDBJ databases">
        <title>novel species in genus Nocardioides.</title>
        <authorList>
            <person name="Zhang G."/>
        </authorList>
    </citation>
    <scope>NUCLEOTIDE SEQUENCE [LARGE SCALE GENOMIC DNA]</scope>
    <source>
        <strain evidence="9 10">19197</strain>
    </source>
</reference>
<feature type="transmembrane region" description="Helical" evidence="7">
    <location>
        <begin position="936"/>
        <end position="966"/>
    </location>
</feature>
<keyword evidence="3 7" id="KW-0812">Transmembrane</keyword>
<proteinExistence type="inferred from homology"/>
<evidence type="ECO:0000256" key="5">
    <source>
        <dbReference type="ARBA" id="ARBA00023136"/>
    </source>
</evidence>
<feature type="transmembrane region" description="Helical" evidence="7">
    <location>
        <begin position="466"/>
        <end position="488"/>
    </location>
</feature>
<feature type="transmembrane region" description="Helical" evidence="7">
    <location>
        <begin position="307"/>
        <end position="328"/>
    </location>
</feature>
<dbReference type="InterPro" id="IPR003838">
    <property type="entry name" value="ABC3_permease_C"/>
</dbReference>
<feature type="domain" description="ABC3 transporter permease C-terminal" evidence="8">
    <location>
        <begin position="899"/>
        <end position="1002"/>
    </location>
</feature>
<keyword evidence="5 7" id="KW-0472">Membrane</keyword>
<dbReference type="EMBL" id="JACXYY010000003">
    <property type="protein sequence ID" value="MBD3914821.1"/>
    <property type="molecule type" value="Genomic_DNA"/>
</dbReference>
<dbReference type="Pfam" id="PF02687">
    <property type="entry name" value="FtsX"/>
    <property type="match status" value="2"/>
</dbReference>
<dbReference type="PANTHER" id="PTHR30572">
    <property type="entry name" value="MEMBRANE COMPONENT OF TRANSPORTER-RELATED"/>
    <property type="match status" value="1"/>
</dbReference>
<accession>A0ABR8MHU3</accession>
<evidence type="ECO:0000259" key="8">
    <source>
        <dbReference type="Pfam" id="PF02687"/>
    </source>
</evidence>
<evidence type="ECO:0000256" key="1">
    <source>
        <dbReference type="ARBA" id="ARBA00004651"/>
    </source>
</evidence>
<comment type="similarity">
    <text evidence="6">Belongs to the ABC-4 integral membrane protein family.</text>
</comment>
<evidence type="ECO:0000256" key="4">
    <source>
        <dbReference type="ARBA" id="ARBA00022989"/>
    </source>
</evidence>
<dbReference type="RefSeq" id="WP_191199118.1">
    <property type="nucleotide sequence ID" value="NZ_BAAAPA010000004.1"/>
</dbReference>
<feature type="transmembrane region" description="Helical" evidence="7">
    <location>
        <begin position="349"/>
        <end position="382"/>
    </location>
</feature>
<organism evidence="9 10">
    <name type="scientific">Nocardioides hwasunensis</name>
    <dbReference type="NCBI Taxonomy" id="397258"/>
    <lineage>
        <taxon>Bacteria</taxon>
        <taxon>Bacillati</taxon>
        <taxon>Actinomycetota</taxon>
        <taxon>Actinomycetes</taxon>
        <taxon>Propionibacteriales</taxon>
        <taxon>Nocardioidaceae</taxon>
        <taxon>Nocardioides</taxon>
    </lineage>
</organism>
<gene>
    <name evidence="9" type="ORF">IEZ25_09365</name>
</gene>
<feature type="transmembrane region" description="Helical" evidence="7">
    <location>
        <begin position="887"/>
        <end position="915"/>
    </location>
</feature>